<feature type="transmembrane region" description="Helical" evidence="9">
    <location>
        <begin position="193"/>
        <end position="212"/>
    </location>
</feature>
<evidence type="ECO:0000256" key="3">
    <source>
        <dbReference type="ARBA" id="ARBA00022449"/>
    </source>
</evidence>
<dbReference type="GO" id="GO:0015297">
    <property type="term" value="F:antiporter activity"/>
    <property type="evidence" value="ECO:0007669"/>
    <property type="project" value="UniProtKB-KW"/>
</dbReference>
<evidence type="ECO:0000313" key="11">
    <source>
        <dbReference type="EMBL" id="KON30156.1"/>
    </source>
</evidence>
<feature type="transmembrane region" description="Helical" evidence="9">
    <location>
        <begin position="380"/>
        <end position="404"/>
    </location>
</feature>
<feature type="transmembrane region" description="Helical" evidence="9">
    <location>
        <begin position="286"/>
        <end position="306"/>
    </location>
</feature>
<dbReference type="Proteomes" id="UP000037210">
    <property type="component" value="Unassembled WGS sequence"/>
</dbReference>
<dbReference type="Pfam" id="PF00999">
    <property type="entry name" value="Na_H_Exchanger"/>
    <property type="match status" value="1"/>
</dbReference>
<keyword evidence="7" id="KW-0406">Ion transport</keyword>
<comment type="caution">
    <text evidence="11">The sequence shown here is derived from an EMBL/GenBank/DDBJ whole genome shotgun (WGS) entry which is preliminary data.</text>
</comment>
<dbReference type="InterPro" id="IPR006153">
    <property type="entry name" value="Cation/H_exchanger_TM"/>
</dbReference>
<evidence type="ECO:0000256" key="9">
    <source>
        <dbReference type="SAM" id="Phobius"/>
    </source>
</evidence>
<organism evidence="11 12">
    <name type="scientific">miscellaneous Crenarchaeota group-15 archaeon DG-45</name>
    <dbReference type="NCBI Taxonomy" id="1685127"/>
    <lineage>
        <taxon>Archaea</taxon>
        <taxon>Candidatus Bathyarchaeota</taxon>
        <taxon>MCG-15</taxon>
    </lineage>
</organism>
<dbReference type="PANTHER" id="PTHR32507:SF0">
    <property type="entry name" value="NA(+)_H(+) ANTIPORTER 2-RELATED"/>
    <property type="match status" value="1"/>
</dbReference>
<evidence type="ECO:0000256" key="6">
    <source>
        <dbReference type="ARBA" id="ARBA00022989"/>
    </source>
</evidence>
<protein>
    <recommendedName>
        <fullName evidence="10">Cation/H+ exchanger transmembrane domain-containing protein</fullName>
    </recommendedName>
</protein>
<reference evidence="11 12" key="1">
    <citation type="submission" date="2015-06" db="EMBL/GenBank/DDBJ databases">
        <title>New insights into the roles of widespread benthic archaea in carbon and nitrogen cycling.</title>
        <authorList>
            <person name="Lazar C.S."/>
            <person name="Baker B.J."/>
            <person name="Seitz K.W."/>
            <person name="Hyde A.S."/>
            <person name="Dick G.J."/>
            <person name="Hinrichs K.-U."/>
            <person name="Teske A.P."/>
        </authorList>
    </citation>
    <scope>NUCLEOTIDE SEQUENCE [LARGE SCALE GENOMIC DNA]</scope>
    <source>
        <strain evidence="11">DG-45</strain>
    </source>
</reference>
<dbReference type="PANTHER" id="PTHR32507">
    <property type="entry name" value="NA(+)/H(+) ANTIPORTER 1"/>
    <property type="match status" value="1"/>
</dbReference>
<feature type="transmembrane region" description="Helical" evidence="9">
    <location>
        <begin position="350"/>
        <end position="368"/>
    </location>
</feature>
<feature type="transmembrane region" description="Helical" evidence="9">
    <location>
        <begin position="58"/>
        <end position="78"/>
    </location>
</feature>
<evidence type="ECO:0000256" key="5">
    <source>
        <dbReference type="ARBA" id="ARBA00022692"/>
    </source>
</evidence>
<feature type="transmembrane region" description="Helical" evidence="9">
    <location>
        <begin position="224"/>
        <end position="240"/>
    </location>
</feature>
<dbReference type="InterPro" id="IPR038770">
    <property type="entry name" value="Na+/solute_symporter_sf"/>
</dbReference>
<feature type="transmembrane region" description="Helical" evidence="9">
    <location>
        <begin position="312"/>
        <end position="338"/>
    </location>
</feature>
<dbReference type="Gene3D" id="1.20.1530.20">
    <property type="match status" value="1"/>
</dbReference>
<comment type="subcellular location">
    <subcellularLocation>
        <location evidence="1">Cell membrane</location>
        <topology evidence="1">Multi-pass membrane protein</topology>
    </subcellularLocation>
</comment>
<dbReference type="GO" id="GO:1902600">
    <property type="term" value="P:proton transmembrane transport"/>
    <property type="evidence" value="ECO:0007669"/>
    <property type="project" value="InterPro"/>
</dbReference>
<name>A0A0M0BPE3_9ARCH</name>
<keyword evidence="8 9" id="KW-0472">Membrane</keyword>
<evidence type="ECO:0000259" key="10">
    <source>
        <dbReference type="Pfam" id="PF00999"/>
    </source>
</evidence>
<feature type="transmembrane region" description="Helical" evidence="9">
    <location>
        <begin position="6"/>
        <end position="26"/>
    </location>
</feature>
<evidence type="ECO:0000313" key="12">
    <source>
        <dbReference type="Proteomes" id="UP000037210"/>
    </source>
</evidence>
<dbReference type="EMBL" id="LFWZ01000039">
    <property type="protein sequence ID" value="KON30156.1"/>
    <property type="molecule type" value="Genomic_DNA"/>
</dbReference>
<feature type="transmembrane region" description="Helical" evidence="9">
    <location>
        <begin position="156"/>
        <end position="181"/>
    </location>
</feature>
<keyword evidence="4" id="KW-1003">Cell membrane</keyword>
<evidence type="ECO:0000256" key="2">
    <source>
        <dbReference type="ARBA" id="ARBA00022448"/>
    </source>
</evidence>
<proteinExistence type="predicted"/>
<feature type="transmembrane region" description="Helical" evidence="9">
    <location>
        <begin position="33"/>
        <end position="52"/>
    </location>
</feature>
<evidence type="ECO:0000256" key="1">
    <source>
        <dbReference type="ARBA" id="ARBA00004651"/>
    </source>
</evidence>
<feature type="transmembrane region" description="Helical" evidence="9">
    <location>
        <begin position="119"/>
        <end position="144"/>
    </location>
</feature>
<gene>
    <name evidence="11" type="ORF">AC482_04525</name>
</gene>
<evidence type="ECO:0000256" key="8">
    <source>
        <dbReference type="ARBA" id="ARBA00023136"/>
    </source>
</evidence>
<accession>A0A0M0BPE3</accession>
<keyword evidence="5 9" id="KW-0812">Transmembrane</keyword>
<evidence type="ECO:0000256" key="4">
    <source>
        <dbReference type="ARBA" id="ARBA00022475"/>
    </source>
</evidence>
<feature type="transmembrane region" description="Helical" evidence="9">
    <location>
        <begin position="90"/>
        <end position="113"/>
    </location>
</feature>
<feature type="transmembrane region" description="Helical" evidence="9">
    <location>
        <begin position="246"/>
        <end position="265"/>
    </location>
</feature>
<keyword evidence="3" id="KW-0050">Antiport</keyword>
<sequence>MIDANSILILVSSTLFLGYVSGLFYSRTKVPDVIWLLAFGILLGPVLHLFSSELFVKLSPLMSIVALNIILFDAGINVDIRAIMETMVKSAALSVTTFAITLLVVGYALHLLMPGDFSLMQAMLLGSMVGGTSTVTVLGIVGGLEQLVRDMGNVKVILVMESVISDPICIVTAMTFIRMIMLPGVSIQDGLKNILFTFFISSVIGFLVGMAWAQVLDLLRNRPFNYIMTIATLFPTYILAESVAGHGAGPVSALTFGLAVANYQYLARRLGIERTVRVEKRRLREFHEEITFLIKSFFFVFIGLIVSLSREFMFYGIILVCLLAAIRYVSVTLVSAALKFSRVESIMTKLIFANGLPALVMSQLPSIYDPERLFFPAPEIYTNLCFPIVIGTVVFGALLGPMIARWRLTER</sequence>
<dbReference type="GO" id="GO:0005886">
    <property type="term" value="C:plasma membrane"/>
    <property type="evidence" value="ECO:0007669"/>
    <property type="project" value="UniProtKB-SubCell"/>
</dbReference>
<evidence type="ECO:0000256" key="7">
    <source>
        <dbReference type="ARBA" id="ARBA00023065"/>
    </source>
</evidence>
<dbReference type="AlphaFoldDB" id="A0A0M0BPE3"/>
<keyword evidence="6 9" id="KW-1133">Transmembrane helix</keyword>
<keyword evidence="2" id="KW-0813">Transport</keyword>
<feature type="domain" description="Cation/H+ exchanger transmembrane" evidence="10">
    <location>
        <begin position="14"/>
        <end position="403"/>
    </location>
</feature>